<dbReference type="Pfam" id="PF05402">
    <property type="entry name" value="PqqD"/>
    <property type="match status" value="1"/>
</dbReference>
<reference evidence="1 2" key="1">
    <citation type="submission" date="2019-08" db="EMBL/GenBank/DDBJ databases">
        <title>In-depth cultivation of the pig gut microbiome towards novel bacterial diversity and tailored functional studies.</title>
        <authorList>
            <person name="Wylensek D."/>
            <person name="Hitch T.C.A."/>
            <person name="Clavel T."/>
        </authorList>
    </citation>
    <scope>NUCLEOTIDE SEQUENCE [LARGE SCALE GENOMIC DNA]</scope>
    <source>
        <strain evidence="1 2">BBE-744-WT-12</strain>
    </source>
</reference>
<gene>
    <name evidence="1" type="ORF">FYJ85_19760</name>
</gene>
<protein>
    <submittedName>
        <fullName evidence="1">PqqD family peptide modification chaperone</fullName>
    </submittedName>
</protein>
<dbReference type="Gene3D" id="1.10.10.1150">
    <property type="entry name" value="Coenzyme PQQ synthesis protein D (PqqD)"/>
    <property type="match status" value="1"/>
</dbReference>
<accession>A0A844G7C5</accession>
<dbReference type="AlphaFoldDB" id="A0A844G7C5"/>
<sequence>MRLNPLAMMREEFDGTGIVFDPDNNRAMTLNASGVAVWRVLSTGGTAADAAVRLRETFRGVTPEQAAADVRKFIGALKEKSLLADD</sequence>
<comment type="caution">
    <text evidence="1">The sequence shown here is derived from an EMBL/GenBank/DDBJ whole genome shotgun (WGS) entry which is preliminary data.</text>
</comment>
<dbReference type="RefSeq" id="WP_106052638.1">
    <property type="nucleotide sequence ID" value="NZ_CALXOB010000059.1"/>
</dbReference>
<dbReference type="EMBL" id="VUNS01000033">
    <property type="protein sequence ID" value="MST99266.1"/>
    <property type="molecule type" value="Genomic_DNA"/>
</dbReference>
<evidence type="ECO:0000313" key="1">
    <source>
        <dbReference type="EMBL" id="MST99266.1"/>
    </source>
</evidence>
<dbReference type="InterPro" id="IPR008792">
    <property type="entry name" value="PQQD"/>
</dbReference>
<evidence type="ECO:0000313" key="2">
    <source>
        <dbReference type="Proteomes" id="UP000435649"/>
    </source>
</evidence>
<dbReference type="InterPro" id="IPR041881">
    <property type="entry name" value="PqqD_sf"/>
</dbReference>
<dbReference type="Proteomes" id="UP000435649">
    <property type="component" value="Unassembled WGS sequence"/>
</dbReference>
<name>A0A844G7C5_9BACT</name>
<proteinExistence type="predicted"/>
<organism evidence="1 2">
    <name type="scientific">Victivallis lenta</name>
    <dbReference type="NCBI Taxonomy" id="2606640"/>
    <lineage>
        <taxon>Bacteria</taxon>
        <taxon>Pseudomonadati</taxon>
        <taxon>Lentisphaerota</taxon>
        <taxon>Lentisphaeria</taxon>
        <taxon>Victivallales</taxon>
        <taxon>Victivallaceae</taxon>
        <taxon>Victivallis</taxon>
    </lineage>
</organism>
<keyword evidence="2" id="KW-1185">Reference proteome</keyword>